<dbReference type="EMBL" id="FCOA02000021">
    <property type="protein sequence ID" value="SAK80815.1"/>
    <property type="molecule type" value="Genomic_DNA"/>
</dbReference>
<proteinExistence type="predicted"/>
<comment type="subcellular location">
    <subcellularLocation>
        <location evidence="1">Cell membrane</location>
        <topology evidence="1">Multi-pass membrane protein</topology>
    </subcellularLocation>
</comment>
<dbReference type="GO" id="GO:0015171">
    <property type="term" value="F:amino acid transmembrane transporter activity"/>
    <property type="evidence" value="ECO:0007669"/>
    <property type="project" value="TreeGrafter"/>
</dbReference>
<dbReference type="AlphaFoldDB" id="A0A158CER3"/>
<evidence type="ECO:0000256" key="3">
    <source>
        <dbReference type="ARBA" id="ARBA00022692"/>
    </source>
</evidence>
<feature type="transmembrane region" description="Helical" evidence="6">
    <location>
        <begin position="150"/>
        <end position="174"/>
    </location>
</feature>
<feature type="transmembrane region" description="Helical" evidence="6">
    <location>
        <begin position="41"/>
        <end position="66"/>
    </location>
</feature>
<dbReference type="InterPro" id="IPR001123">
    <property type="entry name" value="LeuE-type"/>
</dbReference>
<dbReference type="Proteomes" id="UP000054851">
    <property type="component" value="Unassembled WGS sequence"/>
</dbReference>
<keyword evidence="3 6" id="KW-0812">Transmembrane</keyword>
<evidence type="ECO:0000256" key="1">
    <source>
        <dbReference type="ARBA" id="ARBA00004651"/>
    </source>
</evidence>
<evidence type="ECO:0000256" key="6">
    <source>
        <dbReference type="SAM" id="Phobius"/>
    </source>
</evidence>
<evidence type="ECO:0000256" key="4">
    <source>
        <dbReference type="ARBA" id="ARBA00022989"/>
    </source>
</evidence>
<dbReference type="GO" id="GO:0005886">
    <property type="term" value="C:plasma membrane"/>
    <property type="evidence" value="ECO:0007669"/>
    <property type="project" value="UniProtKB-SubCell"/>
</dbReference>
<dbReference type="Pfam" id="PF01810">
    <property type="entry name" value="LysE"/>
    <property type="match status" value="1"/>
</dbReference>
<organism evidence="7 8">
    <name type="scientific">Caballeronia hypogeia</name>
    <dbReference type="NCBI Taxonomy" id="1777140"/>
    <lineage>
        <taxon>Bacteria</taxon>
        <taxon>Pseudomonadati</taxon>
        <taxon>Pseudomonadota</taxon>
        <taxon>Betaproteobacteria</taxon>
        <taxon>Burkholderiales</taxon>
        <taxon>Burkholderiaceae</taxon>
        <taxon>Caballeronia</taxon>
    </lineage>
</organism>
<feature type="transmembrane region" description="Helical" evidence="6">
    <location>
        <begin position="6"/>
        <end position="29"/>
    </location>
</feature>
<protein>
    <submittedName>
        <fullName evidence="7">LysE type translocator protein</fullName>
    </submittedName>
</protein>
<dbReference type="PANTHER" id="PTHR30086">
    <property type="entry name" value="ARGININE EXPORTER PROTEIN ARGO"/>
    <property type="match status" value="1"/>
</dbReference>
<evidence type="ECO:0000313" key="8">
    <source>
        <dbReference type="Proteomes" id="UP000054851"/>
    </source>
</evidence>
<keyword evidence="5 6" id="KW-0472">Membrane</keyword>
<keyword evidence="4 6" id="KW-1133">Transmembrane helix</keyword>
<keyword evidence="8" id="KW-1185">Reference proteome</keyword>
<evidence type="ECO:0000256" key="5">
    <source>
        <dbReference type="ARBA" id="ARBA00023136"/>
    </source>
</evidence>
<comment type="caution">
    <text evidence="7">The sequence shown here is derived from an EMBL/GenBank/DDBJ whole genome shotgun (WGS) entry which is preliminary data.</text>
</comment>
<gene>
    <name evidence="7" type="ORF">AWB79_05254</name>
</gene>
<evidence type="ECO:0000313" key="7">
    <source>
        <dbReference type="EMBL" id="SAK80815.1"/>
    </source>
</evidence>
<sequence>MTNIMSFIAFLIAAIVLAITPGPGIAYVVARTAAGGRAEGLASCLGTALGGLVHVIAAALGLSLLIAESAMLFGLVKYIGAAYLLYLGMRLLLRAEQPPKVEAVQSKGAGRTLREGIMVEAFNVKTALFFLAFLPQFAAPEHALAPQLALMGGICVALNTLVDVVAVFAAARLLQSGAARAARERLMTRASGAVMVGLGAYLAMARRTA</sequence>
<evidence type="ECO:0000256" key="2">
    <source>
        <dbReference type="ARBA" id="ARBA00022475"/>
    </source>
</evidence>
<name>A0A158CER3_9BURK</name>
<dbReference type="STRING" id="1777140.AWB79_05254"/>
<accession>A0A158CER3</accession>
<dbReference type="PANTHER" id="PTHR30086:SF20">
    <property type="entry name" value="ARGININE EXPORTER PROTEIN ARGO-RELATED"/>
    <property type="match status" value="1"/>
</dbReference>
<reference evidence="7" key="1">
    <citation type="submission" date="2016-01" db="EMBL/GenBank/DDBJ databases">
        <authorList>
            <person name="Peeters C."/>
        </authorList>
    </citation>
    <scope>NUCLEOTIDE SEQUENCE</scope>
    <source>
        <strain evidence="7">LMG 29322</strain>
    </source>
</reference>
<keyword evidence="2" id="KW-1003">Cell membrane</keyword>
<feature type="transmembrane region" description="Helical" evidence="6">
    <location>
        <begin position="72"/>
        <end position="93"/>
    </location>
</feature>
<dbReference type="PIRSF" id="PIRSF006324">
    <property type="entry name" value="LeuE"/>
    <property type="match status" value="1"/>
</dbReference>